<dbReference type="SUPFAM" id="SSF47413">
    <property type="entry name" value="lambda repressor-like DNA-binding domains"/>
    <property type="match status" value="1"/>
</dbReference>
<protein>
    <recommendedName>
        <fullName evidence="1">HTH cro/C1-type domain-containing protein</fullName>
    </recommendedName>
</protein>
<name>A0ABW4V1H3_9MICO</name>
<feature type="domain" description="HTH cro/C1-type" evidence="1">
    <location>
        <begin position="39"/>
        <end position="74"/>
    </location>
</feature>
<reference evidence="3" key="1">
    <citation type="journal article" date="2019" name="Int. J. Syst. Evol. Microbiol.">
        <title>The Global Catalogue of Microorganisms (GCM) 10K type strain sequencing project: providing services to taxonomists for standard genome sequencing and annotation.</title>
        <authorList>
            <consortium name="The Broad Institute Genomics Platform"/>
            <consortium name="The Broad Institute Genome Sequencing Center for Infectious Disease"/>
            <person name="Wu L."/>
            <person name="Ma J."/>
        </authorList>
    </citation>
    <scope>NUCLEOTIDE SEQUENCE [LARGE SCALE GENOMIC DNA]</scope>
    <source>
        <strain evidence="3">CCM 7043</strain>
    </source>
</reference>
<dbReference type="Proteomes" id="UP001597338">
    <property type="component" value="Unassembled WGS sequence"/>
</dbReference>
<dbReference type="RefSeq" id="WP_377183899.1">
    <property type="nucleotide sequence ID" value="NZ_JBHUHF010000001.1"/>
</dbReference>
<evidence type="ECO:0000313" key="3">
    <source>
        <dbReference type="Proteomes" id="UP001597338"/>
    </source>
</evidence>
<dbReference type="InterPro" id="IPR010982">
    <property type="entry name" value="Lambda_DNA-bd_dom_sf"/>
</dbReference>
<dbReference type="CDD" id="cd00093">
    <property type="entry name" value="HTH_XRE"/>
    <property type="match status" value="1"/>
</dbReference>
<evidence type="ECO:0000313" key="2">
    <source>
        <dbReference type="EMBL" id="MFD2024139.1"/>
    </source>
</evidence>
<comment type="caution">
    <text evidence="2">The sequence shown here is derived from an EMBL/GenBank/DDBJ whole genome shotgun (WGS) entry which is preliminary data.</text>
</comment>
<dbReference type="PROSITE" id="PS50943">
    <property type="entry name" value="HTH_CROC1"/>
    <property type="match status" value="1"/>
</dbReference>
<keyword evidence="3" id="KW-1185">Reference proteome</keyword>
<dbReference type="Gene3D" id="1.10.260.40">
    <property type="entry name" value="lambda repressor-like DNA-binding domains"/>
    <property type="match status" value="1"/>
</dbReference>
<proteinExistence type="predicted"/>
<dbReference type="InterPro" id="IPR001387">
    <property type="entry name" value="Cro/C1-type_HTH"/>
</dbReference>
<accession>A0ABW4V1H3</accession>
<organism evidence="2 3">
    <name type="scientific">Promicromonospora aerolata</name>
    <dbReference type="NCBI Taxonomy" id="195749"/>
    <lineage>
        <taxon>Bacteria</taxon>
        <taxon>Bacillati</taxon>
        <taxon>Actinomycetota</taxon>
        <taxon>Actinomycetes</taxon>
        <taxon>Micrococcales</taxon>
        <taxon>Promicromonosporaceae</taxon>
        <taxon>Promicromonospora</taxon>
    </lineage>
</organism>
<sequence length="132" mass="14791">MSIAQRLEDLFAQTAGPRGRPVTMQEIISRMEQRGISTMSMSYLQQLRKGEAQNPRLQHLRALADAFGVTLSYFDDEPSNLDAEQDLTPQERTIALRVHGLSPDALSSIEAIIEFARKSEQLDDVPQPHDQG</sequence>
<gene>
    <name evidence="2" type="ORF">ACFSL2_01290</name>
</gene>
<dbReference type="EMBL" id="JBHUHF010000001">
    <property type="protein sequence ID" value="MFD2024139.1"/>
    <property type="molecule type" value="Genomic_DNA"/>
</dbReference>
<evidence type="ECO:0000259" key="1">
    <source>
        <dbReference type="PROSITE" id="PS50943"/>
    </source>
</evidence>